<keyword evidence="4" id="KW-1185">Reference proteome</keyword>
<reference evidence="3 4" key="1">
    <citation type="submission" date="2024-01" db="EMBL/GenBank/DDBJ databases">
        <authorList>
            <person name="Alioto T."/>
            <person name="Alioto T."/>
            <person name="Gomez Garrido J."/>
        </authorList>
    </citation>
    <scope>NUCLEOTIDE SEQUENCE [LARGE SCALE GENOMIC DNA]</scope>
</reference>
<feature type="domain" description="TNFR-Cys" evidence="2">
    <location>
        <begin position="2589"/>
        <end position="2627"/>
    </location>
</feature>
<evidence type="ECO:0000256" key="1">
    <source>
        <dbReference type="SAM" id="MobiDB-lite"/>
    </source>
</evidence>
<dbReference type="Gene3D" id="2.10.50.10">
    <property type="entry name" value="Tumor Necrosis Factor Receptor, subunit A, domain 2"/>
    <property type="match status" value="19"/>
</dbReference>
<feature type="compositionally biased region" description="Basic and acidic residues" evidence="1">
    <location>
        <begin position="4868"/>
        <end position="4877"/>
    </location>
</feature>
<feature type="domain" description="TNFR-Cys" evidence="2">
    <location>
        <begin position="2269"/>
        <end position="2307"/>
    </location>
</feature>
<evidence type="ECO:0000313" key="4">
    <source>
        <dbReference type="Proteomes" id="UP001314229"/>
    </source>
</evidence>
<accession>A0AAV1P8Q9</accession>
<dbReference type="SUPFAM" id="SSF57184">
    <property type="entry name" value="Growth factor receptor domain"/>
    <property type="match status" value="17"/>
</dbReference>
<dbReference type="SMART" id="SM00208">
    <property type="entry name" value="TNFR"/>
    <property type="match status" value="7"/>
</dbReference>
<dbReference type="Pfam" id="PF07699">
    <property type="entry name" value="Ephrin_rec_like"/>
    <property type="match status" value="1"/>
</dbReference>
<sequence length="4940" mass="521082">MTCPVDSICTSGFPHKCGPGKEPNLDRNECNDCPPGFYSTVCTIQCLQCPAGCYCPEREMSQPLPCPPGWSSTSGQTFCHKCNDNSLLCGGAVPPRLGEPVYRSSQPITCRPGTYKDSREAIACVVCSIGHYCVGGLAVPCPAGTYGPKEGLQRLRDCTICPAGFYCLEGSSQRPTSQFLCPQGYYCEEGTATLHGSPCPAGTAGEQLGQTSRAACKRCTEGRFCPAGVKDCLKCPAGFYCPEGTSDPVPCPPGSFNPLEGQDELADCRECYAGKACTQVALRAPDVDCMQGFVCPPGSSKPNAPTNACPPGTLSNRTDLTDRSQCQQCPARYACLRGHYCPPGTMFPTQYKCHVGTWSGQSGLQAENECWPCPQGWYCLAGSGSPSGRCSSGHYCPEGTAYGTQFPCPVGTYSIQMGNRKREECRVCPEGSFCHEGTSKPSPCQPSTFRHLKGGQRLEDCSACPAGYFCPHSATVNPRVCGAGSYSDEGSVECSPCLQGHYCSNETTSEEAMLSVMVCPPGFLCSQGLARDPQRSATLCPRGFYCPGGGIVGQYRNITAGHSGEVCVLCPSRYYCDRPGTYTPLVCPQGFYCPEGTFSPEPCPEGTYSSRSALSDGSECSPCGGGHYCTGVGLKEPSGSCEERFYCREGAKSATPVDGSTGGLCPAGSYCPLASSTPFPCPPGTFGDSTGLSRAQDCVSCPPGFYCLGFNNTSPSGPCFPGYYCTGGSASPIQNEAEEGYYSWKGAVRAELCPLGTVQPHRGAHSCVECQGGRLCNQTGLSQPPLCPTGNYCPPGSSVARPCPPGTYSDQSGNDAVQHCRPCEAGWFCSRAGLSDPQGLCDAGHYCTSGAATASPVAAASGGVCPAGYICPRGTKFPQQHPCPIGTWSNTIGNQNLSSCWPCPPGLYCNSTGLSQPSGICGAGAEACDDCPSGTYCLSGEDIQHCPAGHYCLSGGVEGILPCPPGTYSPKFGLSQVEQCLICPAGFYCEDWGLFEPTGPCQAGYYCIAGVNFQNPDGNFSTGVGGACPKGNYCPEGTSRPLPCPAGTYSNSLHLTDISSCNQCPPGQFCSTAGLSHPSGLCQTGFYCPGGDTATTGSAGGLCPPAHYCQVGSASPVPCPAGTYTNLTGQSACSGCPAGYYCPERTGNFTKFRCPPGFYCPDGTRHATQFPCPRGYYNPEPMTQSLDSCLPCPPGHYCEKERLTKVSGKCKAGWFCVSAAWNSQPFDLDNYTNANCLCPATSTGGRCQVGFYCPLGSSEPMHCLPGTFCNISGLALPMGACSAGYYCVGGATEARPTDGETGSLCPPGTYCVEGSGEPELCPAGTFSAVPGVTSEAGCQPCTAGFYCREAGLEAPTGPCSQGYYCDLRLGPANASLLRPCPKGHYCPAGTTLPNQHPCPVGSFNPRQRTHSLAGCTPCTAGHYCPSVGLSEPAGPCHAGYWCRKAASSPSPLDGLSGSLCPTGQYCPSGFYCPEGTGFDLRGCPEGTYGPDPGYWSISQCRQCDGGHYCSSRNGTAVTGPCQEGYYCSHGNTSPQPLSQTAGEGGPCPAGHYCPQATVHPLPCPRGTFSNLTKLVSQEDCQPCLPGYYCSVVGLLAPLGKCWEGFFCLGGVDRPDPSLRDSRGGPCPKGYYCSEGSVAPQQCPLGTISTEDGRASCSICPKGFYCPGSSNGSLTESYECPVGHYCPSGTWSKHQYLCPAGTINPHTRMTKPQDCWPCPPGSFCASPGMAVASGKCGAGYYCLSGTWSPTPEDGGMTGDRCPEGHYCPKGSSVPLPCPIGHYSNKTRNSHLFDCLPCHPGFVCVTRGLSFPSQMCPAGSYCPGKENGSLQASIPCSPGNMCPSGAHRQEPCLPGTYQNLPRQAECLKCPAGFYCAGSDDADTGHVSGTHTPMLCPKGHYCPPGTQSGVAFPCPAGAFSRQMGLFNKSSCELCPPGRYCCSSGLAAPTGDCSPGYLCIRGSVSAQPEEGPTGGPCSAGFYCPQGTSYMVPCPAGTFSSIDGAMSIEECQPCLSGHYCTEAGLSSPSGHCNPGFYCTEGSKTATPWITGDTTSLSPLPGVSTPGQFHGDVCPAGQYCPKGSERPIPCPPGTFLGRFGAESEADCEACYPGFYCPLWAQTSADLLCPPGWFCPPKSVSGHQPGCQCPPGHACPHGSAEPTICSPGTFQSSSGQSMCNTCPPGFYCTEGSSVPSPCPAGAVSPSAGRMSLSDCSPCPSGSFCNSTALTEPSGPCSPGHFCSLGSTEPSPVSQLYGGVCPMGHFCPQGSGSPKPCPVGSFIPEAGASSSSHCHPCPPGKYCLSPGASQPTGLCFAGFFCSGGADSPTPRATPSMFSCLHEILEFYTTKTDAAFWMYNLSCFSDSSNSGKIWVSPVYSDHIVTHSLPCLKSPHYACTTFRGDICPKGFYCPLGSAYPHLCEAGSYCNQAGLDAPAGPCAAGYYCPIGSLDPHSTSCPAGHYCPLGTLLPLPCPLGTIKSSLGGSAVEDCQLCPPGHYCHQRGITEPSGQCAEGYYCPEGQSFERPQQHVCSVGHYCEKGSVRQTACLPGSYQLRQGQDRCETCPAGFYCEYQGSIHPHPCERGFYCPSGSANQHPCPAGTYRNTTGLVDELQCTQCDPGMYCKGAGTIHLHGPCAAGFVCVGGASEPSPSDSLTGFPCPPGFFCSEGTSIPNPCPKGTFSEQSGLVDESQCRSCSPGFYCSETGLSAVSGSCLPGFYCLEGSQTAAPISSVSGRVCPAGHYCAEGSSVPSPCPAGSYQNETGGKGKHDCKPCPLGWFQDSSGQKECNLCPPGFHCQSPSPNPTRGSSTGLSSPLPCPAGYICPKESPDSHPLPCPKGTYNPSQGLTTTGECLVCPAGLFCGSDGLIEPSGLCAAGFLCLMGATVPNPTDNRTGSLCPPGLFCQQGLIAGDCWAGFYCDWGSSRADQALCQVGFFCPSGAPVPLPCPAGTFSSGAGNTHQDNCTTCTPGYYCQAEGTVQPTPCPFGYYCPPGLTLGLEFPCPPGTVQGQFGAASPDACLPCPAGMFCSQPGLSQPTGLCEAGYYCPAGSTSPNSTEYQGNSTRSYFCPCGYYCPPGTGYPIPCPTGSLSVFQGLKELKECPPCPPGLFCDRPAMAEFSDALPCHAGYVCLGGSTRPTPSDGSHGYSCPAGHSCPVGSAIEVPCEPGTYSPMPGAAHCIICPKGTMCSSSATQEPLICPAGHFCPAGTALPQPCPIGTLSNQTGAHSLSVCTACPSGVYCSSYGASTPQGLCLQGYFCQGGAIGPTPQSSDNFPRNGPCPVGHYCPTGSLSPIPCPLGSIHNTTGGVSMESCSACPAGHYCSTEGLANPSGPCAAGFYCPFDFSSTIPYALLCPKGHYCPEGSALALPCPTGEYQPNPGSDSCIPCRPGFYCEEAIVGEPFPCPPHSFCPAGTMVPQPCPNGTYTHSNQGGLQQERECLPCPTGSYCRAGRIQGVCAAGYLCVSGSADFTPSGPISDFTQCQWGMQCAGPCPPGFYCPEGTKAAVLCPVNTVRSTQGGANLQDCLPCPPHHWCKPGDAVLHLCPAGHYCDGLHSIGFNGGTGPRPCPLYTYRASLGAGSKGDCLPCPPAFHCNNTGLTDYSNHPCPPGYWCSGSGSPILCRAGTKRSLPGAAAPSQCEPCAGGTFCPDPWATGKPNVEGIPCRASYQCSIGAVSEWLCRAGSYCGPQTTEPQVCPEGYICPEGSHSYNTPKQLCPFPYYCPVNSSAMKSCEGGSMPVNTSGLRGSKNSCCSVCEGGTYRPYLSPIPQCLPCPPGYYCPAGTDHYKSNLCPIGYVCPMGTTHVIPCPPGSFGNFTNAEKIEDCHPCPAGTFNHLPAQKACFPCGSSSTSPAGSSSCTCIGKNRAFQHSDGSCLCRTGFIFYNELDFKSSTSDSELGCQPEVNRRCATGQVRLAASRECVSPSFHSCNITCGPHGGILDVEMGICQCERYVSAEELCNTSCLSRVPQLSAQLSPDRHLLLSVKERDSMVWDRTVMDVLGPDIHANNIGKIHLVQFDSEGVFGWIPTQREIINKLLLEPVELNTRPRKRRDTEEEDDHFAVLPRIPNPVACLSSGDMLIFHLTINHTDRHLSHFPVYQKDHLFNSNPSWDFGAFRRLQILMKQTNFNSTRFAHVFSETGKYVFVDSAVPEWSMVVVVSEEGTECDPRAAVFQPMTPAQLVRYGIVKQHRLNLLPDWGVIAGILSVLQVVVVVVTTTVLVLRPSKAKLVSQWRTKPKWRSLGEPFYPVEFVCSGESISVPSLDGRLGSRGVGEGAEAEEPAISKGGMSGLCDLEEFNVKTLYDKLEDQNLHIASQLARHRKDTQEFYRNICQQTESLKNVFENMDHKKLSLLKELLAHNAMRDKPSNGSARERDSQAEALIAVLGAVLRSGEALLCRLTGEAWQNQDLPCPPYCHTGPLDARECDQQGGYPQIGDTNNMCYTQFSSMNMTKGEALPHESIHLQSTAPCLSDHDLSKLVSISPLFRTLQEIQLSLHNLTAGYPSEQLHNVVGHEAEETHDVQLTPTSLDKLSPQHSAVFLFGCQVMQLLANCSLFPTVLLLLAKSVPVSSSSSNEGLLAHCSGDFYYDTTNQILYLSEAKLQHVGHFIATILQSMAHIASGSKPHRFMQALHEAISALSLQLFNFSFKWIASESKLDASKGQQAALVEEFLNIKISTEAQFTEHLLASRLEKYKYFKLEQLILNLKPSSTEDTEKGLPPKGTPMQMSRIEEEIDRMNESFLQLSVQLQKSAHMSTWQKERENSSGNHSVGATRTSMPCLSRNGTILLELKRRYVSQRLNELQITLGQIQQCQQHDSKSKDRTRRRTQTDSNTTQQGHSEHCSDVDGCSPSDGQRQDSIPASQSHSQQTAESKGLGSYKPKSHISDQQRSDTVHSPNLDTLLNCQMQKSQDLLCLNLPGTQELNSQITIENTTGYTDIDAMWGATDQKLDLNIDK</sequence>
<feature type="domain" description="TNFR-Cys" evidence="2">
    <location>
        <begin position="2938"/>
        <end position="2975"/>
    </location>
</feature>
<feature type="region of interest" description="Disordered" evidence="1">
    <location>
        <begin position="4738"/>
        <end position="4763"/>
    </location>
</feature>
<dbReference type="Proteomes" id="UP001314229">
    <property type="component" value="Unassembled WGS sequence"/>
</dbReference>
<protein>
    <submittedName>
        <fullName evidence="3">Uncharacterized protein si:ch211-286b4.4</fullName>
    </submittedName>
</protein>
<name>A0AAV1P8Q9_SCOSC</name>
<dbReference type="PANTHER" id="PTHR47236">
    <property type="entry name" value="GENE, 32742-RELATED-RELATED"/>
    <property type="match status" value="1"/>
</dbReference>
<dbReference type="SMART" id="SM01411">
    <property type="entry name" value="Ephrin_rec_like"/>
    <property type="match status" value="56"/>
</dbReference>
<feature type="compositionally biased region" description="Polar residues" evidence="1">
    <location>
        <begin position="4749"/>
        <end position="4763"/>
    </location>
</feature>
<feature type="domain" description="TNFR-Cys" evidence="2">
    <location>
        <begin position="1850"/>
        <end position="1885"/>
    </location>
</feature>
<dbReference type="EMBL" id="CAWUFR010000114">
    <property type="protein sequence ID" value="CAK6968127.1"/>
    <property type="molecule type" value="Genomic_DNA"/>
</dbReference>
<dbReference type="InterPro" id="IPR001368">
    <property type="entry name" value="TNFR/NGFR_Cys_rich_reg"/>
</dbReference>
<proteinExistence type="predicted"/>
<dbReference type="PANTHER" id="PTHR47236:SF4">
    <property type="entry name" value="GENE 9195-RELATED"/>
    <property type="match status" value="1"/>
</dbReference>
<feature type="compositionally biased region" description="Polar residues" evidence="1">
    <location>
        <begin position="4836"/>
        <end position="4856"/>
    </location>
</feature>
<comment type="caution">
    <text evidence="3">The sequence shown here is derived from an EMBL/GenBank/DDBJ whole genome shotgun (WGS) entry which is preliminary data.</text>
</comment>
<feature type="region of interest" description="Disordered" evidence="1">
    <location>
        <begin position="4793"/>
        <end position="4881"/>
    </location>
</feature>
<feature type="domain" description="TNFR-Cys" evidence="2">
    <location>
        <begin position="3744"/>
        <end position="3786"/>
    </location>
</feature>
<dbReference type="InterPro" id="IPR009030">
    <property type="entry name" value="Growth_fac_rcpt_cys_sf"/>
</dbReference>
<feature type="domain" description="TNFR-Cys" evidence="2">
    <location>
        <begin position="2068"/>
        <end position="2101"/>
    </location>
</feature>
<dbReference type="InterPro" id="IPR011641">
    <property type="entry name" value="Tyr-kin_ephrin_A/B_rcpt-like"/>
</dbReference>
<feature type="domain" description="TNFR-Cys" evidence="2">
    <location>
        <begin position="3155"/>
        <end position="3189"/>
    </location>
</feature>
<evidence type="ECO:0000259" key="2">
    <source>
        <dbReference type="SMART" id="SM00208"/>
    </source>
</evidence>
<evidence type="ECO:0000313" key="3">
    <source>
        <dbReference type="EMBL" id="CAK6968127.1"/>
    </source>
</evidence>
<organism evidence="3 4">
    <name type="scientific">Scomber scombrus</name>
    <name type="common">Atlantic mackerel</name>
    <name type="synonym">Scomber vernalis</name>
    <dbReference type="NCBI Taxonomy" id="13677"/>
    <lineage>
        <taxon>Eukaryota</taxon>
        <taxon>Metazoa</taxon>
        <taxon>Chordata</taxon>
        <taxon>Craniata</taxon>
        <taxon>Vertebrata</taxon>
        <taxon>Euteleostomi</taxon>
        <taxon>Actinopterygii</taxon>
        <taxon>Neopterygii</taxon>
        <taxon>Teleostei</taxon>
        <taxon>Neoteleostei</taxon>
        <taxon>Acanthomorphata</taxon>
        <taxon>Pelagiaria</taxon>
        <taxon>Scombriformes</taxon>
        <taxon>Scombridae</taxon>
        <taxon>Scomber</taxon>
    </lineage>
</organism>
<gene>
    <name evidence="3" type="ORF">FSCOSCO3_A017510</name>
</gene>